<protein>
    <submittedName>
        <fullName evidence="5">Uncharacterized protein</fullName>
    </submittedName>
</protein>
<organism evidence="5 6">
    <name type="scientific">Maridesulfovibrio hydrothermalis AM13 = DSM 14728</name>
    <dbReference type="NCBI Taxonomy" id="1121451"/>
    <lineage>
        <taxon>Bacteria</taxon>
        <taxon>Pseudomonadati</taxon>
        <taxon>Thermodesulfobacteriota</taxon>
        <taxon>Desulfovibrionia</taxon>
        <taxon>Desulfovibrionales</taxon>
        <taxon>Desulfovibrionaceae</taxon>
        <taxon>Maridesulfovibrio</taxon>
    </lineage>
</organism>
<dbReference type="KEGG" id="dhy:DESAM_20357"/>
<keyword evidence="6" id="KW-1185">Reference proteome</keyword>
<dbReference type="EMBL" id="FO203522">
    <property type="protein sequence ID" value="CCO23578.1"/>
    <property type="molecule type" value="Genomic_DNA"/>
</dbReference>
<dbReference type="AlphaFoldDB" id="L0RFB1"/>
<accession>L0RFB1</accession>
<evidence type="ECO:0000313" key="4">
    <source>
        <dbReference type="EMBL" id="CCO24092.1"/>
    </source>
</evidence>
<reference evidence="5 6" key="1">
    <citation type="submission" date="2012-10" db="EMBL/GenBank/DDBJ databases">
        <authorList>
            <person name="Genoscope - CEA"/>
        </authorList>
    </citation>
    <scope>NUCLEOTIDE SEQUENCE [LARGE SCALE GENOMIC DNA]</scope>
    <source>
        <strain evidence="5">AM13</strain>
        <strain evidence="6">AM13 / DSM 14728</strain>
    </source>
</reference>
<name>L0RFB1_9BACT</name>
<dbReference type="Proteomes" id="UP000010808">
    <property type="component" value="Chromosome"/>
</dbReference>
<dbReference type="AntiFam" id="ANF00014">
    <property type="entry name" value="tRNA translation"/>
</dbReference>
<dbReference type="EMBL" id="FO203522">
    <property type="protein sequence ID" value="CCO22646.1"/>
    <property type="molecule type" value="Genomic_DNA"/>
</dbReference>
<evidence type="ECO:0000313" key="2">
    <source>
        <dbReference type="EMBL" id="CCO23290.1"/>
    </source>
</evidence>
<dbReference type="KEGG" id="dhy:DESAM_21299"/>
<dbReference type="KEGG" id="dhy:DESAM_21817"/>
<dbReference type="KEGG" id="dhy:DESAM_21005"/>
<proteinExistence type="predicted"/>
<dbReference type="EMBL" id="FO203522">
    <property type="protein sequence ID" value="CCO24092.1"/>
    <property type="molecule type" value="Genomic_DNA"/>
</dbReference>
<dbReference type="HOGENOM" id="CLU_3269035_0_0_7"/>
<evidence type="ECO:0000313" key="5">
    <source>
        <dbReference type="EMBL" id="CCO24261.1"/>
    </source>
</evidence>
<evidence type="ECO:0000313" key="3">
    <source>
        <dbReference type="EMBL" id="CCO23578.1"/>
    </source>
</evidence>
<dbReference type="EMBL" id="FO203522">
    <property type="protein sequence ID" value="CCO23290.1"/>
    <property type="molecule type" value="Genomic_DNA"/>
</dbReference>
<evidence type="ECO:0000313" key="1">
    <source>
        <dbReference type="EMBL" id="CCO22646.1"/>
    </source>
</evidence>
<evidence type="ECO:0000313" key="6">
    <source>
        <dbReference type="Proteomes" id="UP000010808"/>
    </source>
</evidence>
<gene>
    <name evidence="1" type="ORF">DESAM_20357</name>
    <name evidence="2" type="ORF">DESAM_21005</name>
    <name evidence="3" type="ORF">DESAM_21299</name>
    <name evidence="4" type="ORF">DESAM_21817</name>
    <name evidence="5" type="ORF">DESAM_21990</name>
</gene>
<dbReference type="EMBL" id="FO203522">
    <property type="protein sequence ID" value="CCO24261.1"/>
    <property type="molecule type" value="Genomic_DNA"/>
</dbReference>
<dbReference type="KEGG" id="dhy:DESAM_21990"/>
<sequence>MLSQLSYTPILNGNVVGLDRFELSTSRLSGVRSNQLSYRPI</sequence>